<evidence type="ECO:0000256" key="1">
    <source>
        <dbReference type="SAM" id="Phobius"/>
    </source>
</evidence>
<sequence>MSTSARLGQAVLVTHGLVFAIISVSVWFAPDPFERDATFLISSFGVTSAFLLIILAVWGIASRARWAWMTLWVLPVFYLWLVVANGTPAHLAFAATAAGALWVTRPQRVRYQSPARSSSVGAST</sequence>
<feature type="transmembrane region" description="Helical" evidence="1">
    <location>
        <begin position="7"/>
        <end position="28"/>
    </location>
</feature>
<feature type="transmembrane region" description="Helical" evidence="1">
    <location>
        <begin position="40"/>
        <end position="59"/>
    </location>
</feature>
<keyword evidence="1" id="KW-1133">Transmembrane helix</keyword>
<feature type="transmembrane region" description="Helical" evidence="1">
    <location>
        <begin position="66"/>
        <end position="83"/>
    </location>
</feature>
<dbReference type="AlphaFoldDB" id="A0A2T8F8K7"/>
<protein>
    <submittedName>
        <fullName evidence="2">Uncharacterized protein</fullName>
    </submittedName>
</protein>
<evidence type="ECO:0000313" key="3">
    <source>
        <dbReference type="Proteomes" id="UP000246018"/>
    </source>
</evidence>
<evidence type="ECO:0000313" key="2">
    <source>
        <dbReference type="EMBL" id="PVG82061.1"/>
    </source>
</evidence>
<gene>
    <name evidence="2" type="ORF">DDE18_15365</name>
</gene>
<keyword evidence="3" id="KW-1185">Reference proteome</keyword>
<organism evidence="2 3">
    <name type="scientific">Nocardioides gansuensis</name>
    <dbReference type="NCBI Taxonomy" id="2138300"/>
    <lineage>
        <taxon>Bacteria</taxon>
        <taxon>Bacillati</taxon>
        <taxon>Actinomycetota</taxon>
        <taxon>Actinomycetes</taxon>
        <taxon>Propionibacteriales</taxon>
        <taxon>Nocardioidaceae</taxon>
        <taxon>Nocardioides</taxon>
    </lineage>
</organism>
<name>A0A2T8F8K7_9ACTN</name>
<proteinExistence type="predicted"/>
<comment type="caution">
    <text evidence="2">The sequence shown here is derived from an EMBL/GenBank/DDBJ whole genome shotgun (WGS) entry which is preliminary data.</text>
</comment>
<dbReference type="OrthoDB" id="4950343at2"/>
<dbReference type="EMBL" id="QDGZ01000006">
    <property type="protein sequence ID" value="PVG82061.1"/>
    <property type="molecule type" value="Genomic_DNA"/>
</dbReference>
<dbReference type="Proteomes" id="UP000246018">
    <property type="component" value="Unassembled WGS sequence"/>
</dbReference>
<accession>A0A2T8F8K7</accession>
<dbReference type="RefSeq" id="WP_116573128.1">
    <property type="nucleotide sequence ID" value="NZ_QDGZ01000006.1"/>
</dbReference>
<keyword evidence="1" id="KW-0472">Membrane</keyword>
<reference evidence="2 3" key="1">
    <citation type="submission" date="2018-04" db="EMBL/GenBank/DDBJ databases">
        <title>Genome of Nocardioides gansuensis WSJ-1.</title>
        <authorList>
            <person name="Wu S."/>
            <person name="Wang G."/>
        </authorList>
    </citation>
    <scope>NUCLEOTIDE SEQUENCE [LARGE SCALE GENOMIC DNA]</scope>
    <source>
        <strain evidence="2 3">WSJ-1</strain>
    </source>
</reference>
<keyword evidence="1" id="KW-0812">Transmembrane</keyword>